<comment type="caution">
    <text evidence="4">The sequence shown here is derived from an EMBL/GenBank/DDBJ whole genome shotgun (WGS) entry which is preliminary data.</text>
</comment>
<organism evidence="4 5">
    <name type="scientific">Saliphagus infecundisoli</name>
    <dbReference type="NCBI Taxonomy" id="1849069"/>
    <lineage>
        <taxon>Archaea</taxon>
        <taxon>Methanobacteriati</taxon>
        <taxon>Methanobacteriota</taxon>
        <taxon>Stenosarchaea group</taxon>
        <taxon>Halobacteria</taxon>
        <taxon>Halobacteriales</taxon>
        <taxon>Natrialbaceae</taxon>
        <taxon>Saliphagus</taxon>
    </lineage>
</organism>
<dbReference type="Proteomes" id="UP001595925">
    <property type="component" value="Unassembled WGS sequence"/>
</dbReference>
<dbReference type="PIRSF" id="PIRSF001365">
    <property type="entry name" value="DHDPS"/>
    <property type="match status" value="1"/>
</dbReference>
<dbReference type="SUPFAM" id="SSF51569">
    <property type="entry name" value="Aldolase"/>
    <property type="match status" value="1"/>
</dbReference>
<dbReference type="GO" id="GO:0008675">
    <property type="term" value="F:2-dehydro-3-deoxy-phosphogluconate aldolase activity"/>
    <property type="evidence" value="ECO:0007669"/>
    <property type="project" value="UniProtKB-ARBA"/>
</dbReference>
<dbReference type="CDD" id="cd00408">
    <property type="entry name" value="DHDPS-like"/>
    <property type="match status" value="1"/>
</dbReference>
<reference evidence="4 5" key="1">
    <citation type="journal article" date="2019" name="Int. J. Syst. Evol. Microbiol.">
        <title>The Global Catalogue of Microorganisms (GCM) 10K type strain sequencing project: providing services to taxonomists for standard genome sequencing and annotation.</title>
        <authorList>
            <consortium name="The Broad Institute Genomics Platform"/>
            <consortium name="The Broad Institute Genome Sequencing Center for Infectious Disease"/>
            <person name="Wu L."/>
            <person name="Ma J."/>
        </authorList>
    </citation>
    <scope>NUCLEOTIDE SEQUENCE [LARGE SCALE GENOMIC DNA]</scope>
    <source>
        <strain evidence="4 5">CGMCC 1.15824</strain>
    </source>
</reference>
<evidence type="ECO:0000256" key="3">
    <source>
        <dbReference type="SAM" id="MobiDB-lite"/>
    </source>
</evidence>
<dbReference type="Pfam" id="PF00701">
    <property type="entry name" value="DHDPS"/>
    <property type="match status" value="1"/>
</dbReference>
<dbReference type="EMBL" id="JBHSJG010000048">
    <property type="protein sequence ID" value="MFC4989429.1"/>
    <property type="molecule type" value="Genomic_DNA"/>
</dbReference>
<dbReference type="InterPro" id="IPR013785">
    <property type="entry name" value="Aldolase_TIM"/>
</dbReference>
<feature type="active site" description="Schiff-base intermediate with substrate" evidence="2">
    <location>
        <position position="166"/>
    </location>
</feature>
<dbReference type="SMART" id="SM01130">
    <property type="entry name" value="DHDPS"/>
    <property type="match status" value="1"/>
</dbReference>
<gene>
    <name evidence="4" type="ORF">ACFPFO_17040</name>
</gene>
<evidence type="ECO:0000313" key="4">
    <source>
        <dbReference type="EMBL" id="MFC4989429.1"/>
    </source>
</evidence>
<dbReference type="InterPro" id="IPR002220">
    <property type="entry name" value="DapA-like"/>
</dbReference>
<accession>A0ABD5QIH5</accession>
<evidence type="ECO:0000256" key="1">
    <source>
        <dbReference type="ARBA" id="ARBA00023239"/>
    </source>
</evidence>
<keyword evidence="1" id="KW-0456">Lyase</keyword>
<evidence type="ECO:0000256" key="2">
    <source>
        <dbReference type="PIRSR" id="PIRSR001365-1"/>
    </source>
</evidence>
<feature type="region of interest" description="Disordered" evidence="3">
    <location>
        <begin position="281"/>
        <end position="318"/>
    </location>
</feature>
<evidence type="ECO:0000313" key="5">
    <source>
        <dbReference type="Proteomes" id="UP001595925"/>
    </source>
</evidence>
<keyword evidence="5" id="KW-1185">Reference proteome</keyword>
<dbReference type="Gene3D" id="3.20.20.70">
    <property type="entry name" value="Aldolase class I"/>
    <property type="match status" value="1"/>
</dbReference>
<sequence length="318" mass="34444">MPSAEVASDLKDVAAGLLTPFDDADTDEILLAELSATTDWLYDEGIRLFLAGANVSEYHSLSRQERIDVVRVPCETLPADATVLAGVGGSTKTAVDLARTHEEHGADAIMVMPPHHTFKHERGVADYYGRIADAVDVGVVPYLRNFEVTVGLVEAIADHDNVVGIKWAISDIELFAECVATVDSDVVWVCGMAEPPAPAYYLEGAEGFTAGATNVEPRLGLAIFEALEAGDVERARDLRDLAQPFMNLRSEPGTDNVYPGANSVPVLKTGLECAGQYGGPVREPLVELDDEDRERAERAYDHIQDGLREQSPVSPERR</sequence>
<feature type="active site" description="Proton donor/acceptor" evidence="2">
    <location>
        <position position="142"/>
    </location>
</feature>
<name>A0ABD5QIH5_9EURY</name>
<dbReference type="PANTHER" id="PTHR12128">
    <property type="entry name" value="DIHYDRODIPICOLINATE SYNTHASE"/>
    <property type="match status" value="1"/>
</dbReference>
<proteinExistence type="predicted"/>
<dbReference type="PANTHER" id="PTHR12128:SF66">
    <property type="entry name" value="4-HYDROXY-2-OXOGLUTARATE ALDOLASE, MITOCHONDRIAL"/>
    <property type="match status" value="1"/>
</dbReference>
<dbReference type="RefSeq" id="WP_224829266.1">
    <property type="nucleotide sequence ID" value="NZ_JAIVEF010000018.1"/>
</dbReference>
<dbReference type="AlphaFoldDB" id="A0ABD5QIH5"/>
<protein>
    <submittedName>
        <fullName evidence="4">Dihydrodipicolinate synthase family protein</fullName>
    </submittedName>
</protein>
<feature type="compositionally biased region" description="Basic and acidic residues" evidence="3">
    <location>
        <begin position="293"/>
        <end position="308"/>
    </location>
</feature>